<dbReference type="Gene3D" id="3.40.50.300">
    <property type="entry name" value="P-loop containing nucleotide triphosphate hydrolases"/>
    <property type="match status" value="1"/>
</dbReference>
<feature type="binding site" evidence="10">
    <location>
        <position position="278"/>
    </location>
    <ligand>
        <name>Zn(2+)</name>
        <dbReference type="ChEBI" id="CHEBI:29105"/>
    </ligand>
</feature>
<evidence type="ECO:0000256" key="1">
    <source>
        <dbReference type="ARBA" id="ARBA00022490"/>
    </source>
</evidence>
<feature type="domain" description="EngC GTPase" evidence="12">
    <location>
        <begin position="106"/>
        <end position="253"/>
    </location>
</feature>
<evidence type="ECO:0000313" key="14">
    <source>
        <dbReference type="EMBL" id="ALS74611.1"/>
    </source>
</evidence>
<dbReference type="GO" id="GO:0005525">
    <property type="term" value="F:GTP binding"/>
    <property type="evidence" value="ECO:0007669"/>
    <property type="project" value="UniProtKB-UniRule"/>
</dbReference>
<sequence>MSIIKQYGWNESFQQALPEQKIPGRVILEHKSGYRVMTDFGEWPATLSGNYRHSHSRDEFPSVGDWVALEQMPGEDKGIIHQLLPRSSRFVRKAAGETSEMQTIAVNLDYVFLVMSLNHDFNVRRLERYMVAAWDSGAMPVVVLTKSDQCEDPAVYLKEVATTAFGVDVFAVSALTGDGMDAFNRYLTDGKTGALLGSSGVGKSSLINALTQSDKMAVQDIREDDSKGRHTTTHRELVLLPGGGLLIDTPGMREFQLADSADGLESSFQDITSLAAECRFRDCSHQQEPGCRIQSALASGELPEERYESYLKLLRELDYIERKSDAAKQQAERAVWKQRTKEYRSRPVKKR</sequence>
<dbReference type="KEGG" id="prt:AUC31_04855"/>
<dbReference type="InterPro" id="IPR027417">
    <property type="entry name" value="P-loop_NTPase"/>
</dbReference>
<organism evidence="14 15">
    <name type="scientific">Planococcus rifietoensis</name>
    <dbReference type="NCBI Taxonomy" id="200991"/>
    <lineage>
        <taxon>Bacteria</taxon>
        <taxon>Bacillati</taxon>
        <taxon>Bacillota</taxon>
        <taxon>Bacilli</taxon>
        <taxon>Bacillales</taxon>
        <taxon>Caryophanaceae</taxon>
        <taxon>Planococcus</taxon>
    </lineage>
</organism>
<evidence type="ECO:0000256" key="11">
    <source>
        <dbReference type="SAM" id="MobiDB-lite"/>
    </source>
</evidence>
<evidence type="ECO:0000313" key="15">
    <source>
        <dbReference type="Proteomes" id="UP000067683"/>
    </source>
</evidence>
<keyword evidence="7 10" id="KW-0862">Zinc</keyword>
<dbReference type="NCBIfam" id="TIGR00157">
    <property type="entry name" value="ribosome small subunit-dependent GTPase A"/>
    <property type="match status" value="1"/>
</dbReference>
<dbReference type="STRING" id="200991.AUC31_04855"/>
<keyword evidence="8 10" id="KW-0694">RNA-binding</keyword>
<feature type="binding site" evidence="10">
    <location>
        <position position="291"/>
    </location>
    <ligand>
        <name>Zn(2+)</name>
        <dbReference type="ChEBI" id="CHEBI:29105"/>
    </ligand>
</feature>
<dbReference type="Gene3D" id="1.10.40.50">
    <property type="entry name" value="Probable gtpase engc, domain 3"/>
    <property type="match status" value="1"/>
</dbReference>
<keyword evidence="15" id="KW-1185">Reference proteome</keyword>
<dbReference type="RefSeq" id="WP_058381318.1">
    <property type="nucleotide sequence ID" value="NZ_CP013659.2"/>
</dbReference>
<feature type="binding site" evidence="10">
    <location>
        <begin position="145"/>
        <end position="148"/>
    </location>
    <ligand>
        <name>GTP</name>
        <dbReference type="ChEBI" id="CHEBI:37565"/>
    </ligand>
</feature>
<comment type="cofactor">
    <cofactor evidence="10">
        <name>Zn(2+)</name>
        <dbReference type="ChEBI" id="CHEBI:29105"/>
    </cofactor>
    <text evidence="10">Binds 1 zinc ion per subunit.</text>
</comment>
<dbReference type="PROSITE" id="PS50936">
    <property type="entry name" value="ENGC_GTPASE"/>
    <property type="match status" value="1"/>
</dbReference>
<feature type="domain" description="CP-type G" evidence="13">
    <location>
        <begin position="98"/>
        <end position="255"/>
    </location>
</feature>
<gene>
    <name evidence="10" type="primary">rsgA</name>
    <name evidence="14" type="ORF">AUC31_04855</name>
</gene>
<dbReference type="EMBL" id="CP013659">
    <property type="protein sequence ID" value="ALS74611.1"/>
    <property type="molecule type" value="Genomic_DNA"/>
</dbReference>
<comment type="subcellular location">
    <subcellularLocation>
        <location evidence="10">Cytoplasm</location>
    </subcellularLocation>
</comment>
<evidence type="ECO:0000256" key="3">
    <source>
        <dbReference type="ARBA" id="ARBA00022723"/>
    </source>
</evidence>
<dbReference type="EC" id="3.6.1.-" evidence="10"/>
<dbReference type="InterPro" id="IPR004881">
    <property type="entry name" value="Ribosome_biogen_GTPase_RsgA"/>
</dbReference>
<keyword evidence="2 10" id="KW-0690">Ribosome biogenesis</keyword>
<dbReference type="SUPFAM" id="SSF52540">
    <property type="entry name" value="P-loop containing nucleoside triphosphate hydrolases"/>
    <property type="match status" value="1"/>
</dbReference>
<evidence type="ECO:0000256" key="8">
    <source>
        <dbReference type="ARBA" id="ARBA00022884"/>
    </source>
</evidence>
<dbReference type="GO" id="GO:0042274">
    <property type="term" value="P:ribosomal small subunit biogenesis"/>
    <property type="evidence" value="ECO:0007669"/>
    <property type="project" value="UniProtKB-UniRule"/>
</dbReference>
<name>A0A0U2XNF8_9BACL</name>
<evidence type="ECO:0000256" key="7">
    <source>
        <dbReference type="ARBA" id="ARBA00022833"/>
    </source>
</evidence>
<evidence type="ECO:0000256" key="6">
    <source>
        <dbReference type="ARBA" id="ARBA00022801"/>
    </source>
</evidence>
<dbReference type="PROSITE" id="PS51721">
    <property type="entry name" value="G_CP"/>
    <property type="match status" value="1"/>
</dbReference>
<dbReference type="AlphaFoldDB" id="A0A0U2XNF8"/>
<feature type="binding site" evidence="10">
    <location>
        <position position="285"/>
    </location>
    <ligand>
        <name>Zn(2+)</name>
        <dbReference type="ChEBI" id="CHEBI:29105"/>
    </ligand>
</feature>
<evidence type="ECO:0000256" key="4">
    <source>
        <dbReference type="ARBA" id="ARBA00022730"/>
    </source>
</evidence>
<feature type="binding site" evidence="10">
    <location>
        <begin position="197"/>
        <end position="205"/>
    </location>
    <ligand>
        <name>GTP</name>
        <dbReference type="ChEBI" id="CHEBI:37565"/>
    </ligand>
</feature>
<evidence type="ECO:0000259" key="13">
    <source>
        <dbReference type="PROSITE" id="PS51721"/>
    </source>
</evidence>
<dbReference type="InterPro" id="IPR012340">
    <property type="entry name" value="NA-bd_OB-fold"/>
</dbReference>
<dbReference type="GO" id="GO:0046872">
    <property type="term" value="F:metal ion binding"/>
    <property type="evidence" value="ECO:0007669"/>
    <property type="project" value="UniProtKB-KW"/>
</dbReference>
<protein>
    <recommendedName>
        <fullName evidence="10">Small ribosomal subunit biogenesis GTPase RsgA</fullName>
        <ecNumber evidence="10">3.6.1.-</ecNumber>
    </recommendedName>
</protein>
<evidence type="ECO:0000256" key="10">
    <source>
        <dbReference type="HAMAP-Rule" id="MF_01820"/>
    </source>
</evidence>
<dbReference type="GO" id="GO:0005737">
    <property type="term" value="C:cytoplasm"/>
    <property type="evidence" value="ECO:0007669"/>
    <property type="project" value="UniProtKB-SubCell"/>
</dbReference>
<dbReference type="SUPFAM" id="SSF50249">
    <property type="entry name" value="Nucleic acid-binding proteins"/>
    <property type="match status" value="1"/>
</dbReference>
<feature type="region of interest" description="Disordered" evidence="11">
    <location>
        <begin position="327"/>
        <end position="351"/>
    </location>
</feature>
<keyword evidence="5 10" id="KW-0547">Nucleotide-binding</keyword>
<keyword evidence="6 10" id="KW-0378">Hydrolase</keyword>
<comment type="similarity">
    <text evidence="10">Belongs to the TRAFAC class YlqF/YawG GTPase family. RsgA subfamily.</text>
</comment>
<dbReference type="HAMAP" id="MF_01820">
    <property type="entry name" value="GTPase_RsgA"/>
    <property type="match status" value="1"/>
</dbReference>
<evidence type="ECO:0000256" key="5">
    <source>
        <dbReference type="ARBA" id="ARBA00022741"/>
    </source>
</evidence>
<dbReference type="Pfam" id="PF03193">
    <property type="entry name" value="RsgA_GTPase"/>
    <property type="match status" value="1"/>
</dbReference>
<keyword evidence="4 10" id="KW-0699">rRNA-binding</keyword>
<dbReference type="CDD" id="cd01854">
    <property type="entry name" value="YjeQ_EngC"/>
    <property type="match status" value="1"/>
</dbReference>
<dbReference type="Proteomes" id="UP000067683">
    <property type="component" value="Chromosome"/>
</dbReference>
<keyword evidence="1 10" id="KW-0963">Cytoplasm</keyword>
<dbReference type="InterPro" id="IPR010914">
    <property type="entry name" value="RsgA_GTPase_dom"/>
</dbReference>
<evidence type="ECO:0000256" key="9">
    <source>
        <dbReference type="ARBA" id="ARBA00023134"/>
    </source>
</evidence>
<dbReference type="InterPro" id="IPR030378">
    <property type="entry name" value="G_CP_dom"/>
</dbReference>
<accession>A0A0U2XNF8</accession>
<dbReference type="GO" id="GO:0019843">
    <property type="term" value="F:rRNA binding"/>
    <property type="evidence" value="ECO:0007669"/>
    <property type="project" value="UniProtKB-KW"/>
</dbReference>
<feature type="binding site" evidence="10">
    <location>
        <position position="283"/>
    </location>
    <ligand>
        <name>Zn(2+)</name>
        <dbReference type="ChEBI" id="CHEBI:29105"/>
    </ligand>
</feature>
<dbReference type="PANTHER" id="PTHR32120:SF10">
    <property type="entry name" value="SMALL RIBOSOMAL SUBUNIT BIOGENESIS GTPASE RSGA"/>
    <property type="match status" value="1"/>
</dbReference>
<evidence type="ECO:0000259" key="12">
    <source>
        <dbReference type="PROSITE" id="PS50936"/>
    </source>
</evidence>
<evidence type="ECO:0000256" key="2">
    <source>
        <dbReference type="ARBA" id="ARBA00022517"/>
    </source>
</evidence>
<dbReference type="GO" id="GO:0003924">
    <property type="term" value="F:GTPase activity"/>
    <property type="evidence" value="ECO:0007669"/>
    <property type="project" value="UniProtKB-UniRule"/>
</dbReference>
<proteinExistence type="inferred from homology"/>
<comment type="function">
    <text evidence="10">One of several proteins that assist in the late maturation steps of the functional core of the 30S ribosomal subunit. Helps release RbfA from mature subunits. May play a role in the assembly of ribosomal proteins into the subunit. Circularly permuted GTPase that catalyzes slow GTP hydrolysis, GTPase activity is stimulated by the 30S ribosomal subunit.</text>
</comment>
<dbReference type="OrthoDB" id="9809485at2"/>
<keyword evidence="3 10" id="KW-0479">Metal-binding</keyword>
<feature type="compositionally biased region" description="Basic and acidic residues" evidence="11">
    <location>
        <begin position="327"/>
        <end position="345"/>
    </location>
</feature>
<reference evidence="14" key="1">
    <citation type="submission" date="2016-01" db="EMBL/GenBank/DDBJ databases">
        <title>Complete genome of Planococcus rifietoensis type strain M8.</title>
        <authorList>
            <person name="See-Too W.S."/>
        </authorList>
    </citation>
    <scope>NUCLEOTIDE SEQUENCE [LARGE SCALE GENOMIC DNA]</scope>
    <source>
        <strain evidence="14">M8</strain>
    </source>
</reference>
<comment type="subunit">
    <text evidence="10">Monomer. Associates with 30S ribosomal subunit, binds 16S rRNA.</text>
</comment>
<keyword evidence="9 10" id="KW-0342">GTP-binding</keyword>
<dbReference type="PANTHER" id="PTHR32120">
    <property type="entry name" value="SMALL RIBOSOMAL SUBUNIT BIOGENESIS GTPASE RSGA"/>
    <property type="match status" value="1"/>
</dbReference>